<dbReference type="SUPFAM" id="SSF89562">
    <property type="entry name" value="RraA-like"/>
    <property type="match status" value="1"/>
</dbReference>
<dbReference type="OrthoDB" id="1476984at2759"/>
<gene>
    <name evidence="3" type="ORF">ABOM_001038</name>
</gene>
<dbReference type="InterPro" id="IPR005493">
    <property type="entry name" value="RraA/RraA-like"/>
</dbReference>
<dbReference type="GO" id="GO:0047443">
    <property type="term" value="F:4-hydroxy-4-methyl-2-oxoglutarate aldolase activity"/>
    <property type="evidence" value="ECO:0007669"/>
    <property type="project" value="TreeGrafter"/>
</dbReference>
<dbReference type="GO" id="GO:0008948">
    <property type="term" value="F:oxaloacetate decarboxylase activity"/>
    <property type="evidence" value="ECO:0007669"/>
    <property type="project" value="TreeGrafter"/>
</dbReference>
<dbReference type="CDD" id="cd16841">
    <property type="entry name" value="RraA_family"/>
    <property type="match status" value="1"/>
</dbReference>
<evidence type="ECO:0000256" key="1">
    <source>
        <dbReference type="PIRSR" id="PIRSR605493-1"/>
    </source>
</evidence>
<dbReference type="STRING" id="109264.A0A1F8AF68"/>
<reference evidence="3 4" key="1">
    <citation type="journal article" date="2016" name="Genome Biol. Evol.">
        <title>Draft genome sequence of an aflatoxigenic Aspergillus species, A. bombycis.</title>
        <authorList>
            <person name="Moore G.G."/>
            <person name="Mack B.M."/>
            <person name="Beltz S.B."/>
            <person name="Gilbert M.K."/>
        </authorList>
    </citation>
    <scope>NUCLEOTIDE SEQUENCE [LARGE SCALE GENOMIC DNA]</scope>
    <source>
        <strain evidence="4">NRRL 26010</strain>
    </source>
</reference>
<feature type="binding site" evidence="1">
    <location>
        <begin position="112"/>
        <end position="115"/>
    </location>
    <ligand>
        <name>substrate</name>
    </ligand>
</feature>
<sequence>TQQSNPSNPTQRKLSPSIASTSTKTKRKIRCDISDALLKLSHPNTGFLPNLTMWSPRRQKGPTKIVGPAYTVQYVPLDDPAPKYEGHYIDTVPEGAVIFVSSPRSTSNAVYGGLMSTRAKARGAVGVVVDGRFRDLGEQRGLGFPVFARDVGTAPPYGSVKVSAVDVPVTVQDEAAGKELVVSPGDYIVADLNGVVCLPRELAEKVLPLMERQVAADEKISADIKEGVSFVEASRKHRG</sequence>
<proteinExistence type="predicted"/>
<feature type="non-terminal residue" evidence="3">
    <location>
        <position position="1"/>
    </location>
</feature>
<name>A0A1F8AF68_9EURO</name>
<feature type="binding site" evidence="1">
    <location>
        <position position="134"/>
    </location>
    <ligand>
        <name>substrate</name>
    </ligand>
</feature>
<dbReference type="Gene3D" id="3.50.30.40">
    <property type="entry name" value="Ribonuclease E inhibitor RraA/RraA-like"/>
    <property type="match status" value="1"/>
</dbReference>
<feature type="compositionally biased region" description="Polar residues" evidence="2">
    <location>
        <begin position="1"/>
        <end position="23"/>
    </location>
</feature>
<comment type="caution">
    <text evidence="3">The sequence shown here is derived from an EMBL/GenBank/DDBJ whole genome shotgun (WGS) entry which is preliminary data.</text>
</comment>
<dbReference type="GeneID" id="34444428"/>
<evidence type="ECO:0000313" key="4">
    <source>
        <dbReference type="Proteomes" id="UP000179179"/>
    </source>
</evidence>
<evidence type="ECO:0000256" key="2">
    <source>
        <dbReference type="SAM" id="MobiDB-lite"/>
    </source>
</evidence>
<evidence type="ECO:0000313" key="3">
    <source>
        <dbReference type="EMBL" id="OGM50321.1"/>
    </source>
</evidence>
<dbReference type="InterPro" id="IPR036704">
    <property type="entry name" value="RraA/RraA-like_sf"/>
</dbReference>
<feature type="region of interest" description="Disordered" evidence="2">
    <location>
        <begin position="1"/>
        <end position="26"/>
    </location>
</feature>
<feature type="binding site" evidence="1">
    <location>
        <position position="135"/>
    </location>
    <ligand>
        <name>Mg(2+)</name>
        <dbReference type="ChEBI" id="CHEBI:18420"/>
    </ligand>
</feature>
<dbReference type="PANTHER" id="PTHR33254:SF28">
    <property type="entry name" value="4-HYDROXY-4-METHYL-2-OXOGLUTARATE ALDOLASE"/>
    <property type="match status" value="1"/>
</dbReference>
<dbReference type="GO" id="GO:0046872">
    <property type="term" value="F:metal ion binding"/>
    <property type="evidence" value="ECO:0007669"/>
    <property type="project" value="UniProtKB-KW"/>
</dbReference>
<dbReference type="Proteomes" id="UP000179179">
    <property type="component" value="Unassembled WGS sequence"/>
</dbReference>
<dbReference type="EMBL" id="LYCR01000004">
    <property type="protein sequence ID" value="OGM50321.1"/>
    <property type="molecule type" value="Genomic_DNA"/>
</dbReference>
<dbReference type="AlphaFoldDB" id="A0A1F8AF68"/>
<keyword evidence="1" id="KW-0479">Metal-binding</keyword>
<dbReference type="RefSeq" id="XP_022394038.1">
    <property type="nucleotide sequence ID" value="XM_022528168.1"/>
</dbReference>
<protein>
    <submittedName>
        <fullName evidence="3">Uncharacterized protein</fullName>
    </submittedName>
</protein>
<dbReference type="Pfam" id="PF03737">
    <property type="entry name" value="RraA-like"/>
    <property type="match status" value="1"/>
</dbReference>
<organism evidence="3 4">
    <name type="scientific">Aspergillus bombycis</name>
    <dbReference type="NCBI Taxonomy" id="109264"/>
    <lineage>
        <taxon>Eukaryota</taxon>
        <taxon>Fungi</taxon>
        <taxon>Dikarya</taxon>
        <taxon>Ascomycota</taxon>
        <taxon>Pezizomycotina</taxon>
        <taxon>Eurotiomycetes</taxon>
        <taxon>Eurotiomycetidae</taxon>
        <taxon>Eurotiales</taxon>
        <taxon>Aspergillaceae</taxon>
        <taxon>Aspergillus</taxon>
    </lineage>
</organism>
<keyword evidence="4" id="KW-1185">Reference proteome</keyword>
<comment type="cofactor">
    <cofactor evidence="1">
        <name>Mg(2+)</name>
        <dbReference type="ChEBI" id="CHEBI:18420"/>
    </cofactor>
</comment>
<keyword evidence="1" id="KW-0460">Magnesium</keyword>
<dbReference type="PANTHER" id="PTHR33254">
    <property type="entry name" value="4-HYDROXY-4-METHYL-2-OXOGLUTARATE ALDOLASE 3-RELATED"/>
    <property type="match status" value="1"/>
</dbReference>
<accession>A0A1F8AF68</accession>